<organism evidence="3 4">
    <name type="scientific">Paraburkholderia unamae</name>
    <dbReference type="NCBI Taxonomy" id="219649"/>
    <lineage>
        <taxon>Bacteria</taxon>
        <taxon>Pseudomonadati</taxon>
        <taxon>Pseudomonadota</taxon>
        <taxon>Betaproteobacteria</taxon>
        <taxon>Burkholderiales</taxon>
        <taxon>Burkholderiaceae</taxon>
        <taxon>Paraburkholderia</taxon>
    </lineage>
</organism>
<dbReference type="Proteomes" id="UP000245712">
    <property type="component" value="Unassembled WGS sequence"/>
</dbReference>
<protein>
    <submittedName>
        <fullName evidence="3">Uncharacterized protein DUF4214</fullName>
    </submittedName>
</protein>
<dbReference type="InterPro" id="IPR038255">
    <property type="entry name" value="PBS_linker_sf"/>
</dbReference>
<dbReference type="InterPro" id="IPR025282">
    <property type="entry name" value="DUF4214"/>
</dbReference>
<feature type="region of interest" description="Disordered" evidence="1">
    <location>
        <begin position="127"/>
        <end position="152"/>
    </location>
</feature>
<dbReference type="Gene3D" id="1.10.3130.20">
    <property type="entry name" value="Phycobilisome linker domain"/>
    <property type="match status" value="1"/>
</dbReference>
<name>A0ABX5KSH9_9BURK</name>
<keyword evidence="4" id="KW-1185">Reference proteome</keyword>
<feature type="compositionally biased region" description="Low complexity" evidence="1">
    <location>
        <begin position="129"/>
        <end position="140"/>
    </location>
</feature>
<proteinExistence type="predicted"/>
<comment type="caution">
    <text evidence="3">The sequence shown here is derived from an EMBL/GenBank/DDBJ whole genome shotgun (WGS) entry which is preliminary data.</text>
</comment>
<evidence type="ECO:0000313" key="4">
    <source>
        <dbReference type="Proteomes" id="UP000245712"/>
    </source>
</evidence>
<evidence type="ECO:0000313" key="3">
    <source>
        <dbReference type="EMBL" id="PVX85826.1"/>
    </source>
</evidence>
<sequence>MSTSTVTLNADGSISSYEYGPDGSLILSDISASMVTTLESMVAGWVVNNQQSGASLTPDVAVIANLAVQNGLISESQLQAWATGNNITVKDIFTGTPTQGGDTVTEAFANAVNDPLVTSNGGAPTLAEAAAQAASSSQASHPSPTGPSDIAGLSPAVQEVHAAYVAYYGRPADAGGLDYWTAQLQATGGNLDSIIGAFGNSAESQSLYNGQSVSQIVSSIYQHEFNRTPDDAGLAYWENQISTGATSAAAAALAIFNGASGSDQTIVNNKMVVAVATTNALASDSLATGYYSGDAAAANARMFLASVDSSSANAVKMAGIAHQVTQDIQNVDSVTNDLAGIGVTIVGQPTTTLAQAHALA</sequence>
<dbReference type="EMBL" id="QEOB01000003">
    <property type="protein sequence ID" value="PVX85826.1"/>
    <property type="molecule type" value="Genomic_DNA"/>
</dbReference>
<accession>A0ABX5KSH9</accession>
<dbReference type="Pfam" id="PF13946">
    <property type="entry name" value="DUF4214"/>
    <property type="match status" value="1"/>
</dbReference>
<gene>
    <name evidence="3" type="ORF">C7402_103404</name>
</gene>
<evidence type="ECO:0000259" key="2">
    <source>
        <dbReference type="Pfam" id="PF13946"/>
    </source>
</evidence>
<evidence type="ECO:0000256" key="1">
    <source>
        <dbReference type="SAM" id="MobiDB-lite"/>
    </source>
</evidence>
<reference evidence="3 4" key="1">
    <citation type="submission" date="2018-05" db="EMBL/GenBank/DDBJ databases">
        <title>Genomic Encyclopedia of Type Strains, Phase IV (KMG-V): Genome sequencing to study the core and pangenomes of soil and plant-associated prokaryotes.</title>
        <authorList>
            <person name="Whitman W."/>
        </authorList>
    </citation>
    <scope>NUCLEOTIDE SEQUENCE [LARGE SCALE GENOMIC DNA]</scope>
    <source>
        <strain evidence="3 4">SCZa-39</strain>
    </source>
</reference>
<feature type="domain" description="DUF4214" evidence="2">
    <location>
        <begin position="197"/>
        <end position="255"/>
    </location>
</feature>